<evidence type="ECO:0000256" key="2">
    <source>
        <dbReference type="SAM" id="Phobius"/>
    </source>
</evidence>
<proteinExistence type="predicted"/>
<dbReference type="EMBL" id="JBHSZH010000005">
    <property type="protein sequence ID" value="MFC7081408.1"/>
    <property type="molecule type" value="Genomic_DNA"/>
</dbReference>
<accession>A0ABD5WML0</accession>
<evidence type="ECO:0000313" key="3">
    <source>
        <dbReference type="EMBL" id="MFC7081408.1"/>
    </source>
</evidence>
<dbReference type="Pfam" id="PF04307">
    <property type="entry name" value="YdjM"/>
    <property type="match status" value="1"/>
</dbReference>
<name>A0ABD5WML0_9EURY</name>
<dbReference type="GeneID" id="79301840"/>
<keyword evidence="2" id="KW-0812">Transmembrane</keyword>
<feature type="region of interest" description="Disordered" evidence="1">
    <location>
        <begin position="169"/>
        <end position="206"/>
    </location>
</feature>
<feature type="compositionally biased region" description="Basic and acidic residues" evidence="1">
    <location>
        <begin position="170"/>
        <end position="206"/>
    </location>
</feature>
<dbReference type="Proteomes" id="UP001596407">
    <property type="component" value="Unassembled WGS sequence"/>
</dbReference>
<evidence type="ECO:0000256" key="1">
    <source>
        <dbReference type="SAM" id="MobiDB-lite"/>
    </source>
</evidence>
<dbReference type="GO" id="GO:0016787">
    <property type="term" value="F:hydrolase activity"/>
    <property type="evidence" value="ECO:0007669"/>
    <property type="project" value="UniProtKB-KW"/>
</dbReference>
<dbReference type="InterPro" id="IPR007404">
    <property type="entry name" value="YdjM-like"/>
</dbReference>
<feature type="transmembrane region" description="Helical" evidence="2">
    <location>
        <begin position="42"/>
        <end position="63"/>
    </location>
</feature>
<keyword evidence="3" id="KW-0378">Hydrolase</keyword>
<comment type="caution">
    <text evidence="3">The sequence shown here is derived from an EMBL/GenBank/DDBJ whole genome shotgun (WGS) entry which is preliminary data.</text>
</comment>
<organism evidence="3 4">
    <name type="scientific">Halorussus caseinilyticus</name>
    <dbReference type="NCBI Taxonomy" id="3034025"/>
    <lineage>
        <taxon>Archaea</taxon>
        <taxon>Methanobacteriati</taxon>
        <taxon>Methanobacteriota</taxon>
        <taxon>Stenosarchaea group</taxon>
        <taxon>Halobacteria</taxon>
        <taxon>Halobacteriales</taxon>
        <taxon>Haladaptataceae</taxon>
        <taxon>Halorussus</taxon>
    </lineage>
</organism>
<protein>
    <submittedName>
        <fullName evidence="3">Metal-dependent hydrolase</fullName>
    </submittedName>
</protein>
<feature type="transmembrane region" description="Helical" evidence="2">
    <location>
        <begin position="145"/>
        <end position="165"/>
    </location>
</feature>
<keyword evidence="2" id="KW-1133">Transmembrane helix</keyword>
<dbReference type="RefSeq" id="WP_276280675.1">
    <property type="nucleotide sequence ID" value="NZ_CP119809.1"/>
</dbReference>
<keyword evidence="4" id="KW-1185">Reference proteome</keyword>
<evidence type="ECO:0000313" key="4">
    <source>
        <dbReference type="Proteomes" id="UP001596407"/>
    </source>
</evidence>
<gene>
    <name evidence="3" type="ORF">ACFQJ6_16120</name>
</gene>
<dbReference type="AlphaFoldDB" id="A0ABD5WML0"/>
<sequence>MDVLTHLFLPLTVAYAVRREYFESPWWFALAGFGLLSDFDKFLGVPGLLHSAVALLPVSLALVGTDKSLTGELGASRLAVAFAWSHLVLDVIDGGPVPVLFPLVESGVGLTYPARVVFGADPFGIAVRGPMVALRTTAPRAGFNAYGFLNGFGIASALTFAAVYLGTESASRENDSGSRENGVELQRNDKDGRKNDLDSRGDGGDR</sequence>
<reference evidence="3 4" key="1">
    <citation type="journal article" date="2019" name="Int. J. Syst. Evol. Microbiol.">
        <title>The Global Catalogue of Microorganisms (GCM) 10K type strain sequencing project: providing services to taxonomists for standard genome sequencing and annotation.</title>
        <authorList>
            <consortium name="The Broad Institute Genomics Platform"/>
            <consortium name="The Broad Institute Genome Sequencing Center for Infectious Disease"/>
            <person name="Wu L."/>
            <person name="Ma J."/>
        </authorList>
    </citation>
    <scope>NUCLEOTIDE SEQUENCE [LARGE SCALE GENOMIC DNA]</scope>
    <source>
        <strain evidence="3 4">DT72</strain>
    </source>
</reference>
<keyword evidence="2" id="KW-0472">Membrane</keyword>